<keyword evidence="7" id="KW-0732">Signal</keyword>
<dbReference type="GO" id="GO:0009279">
    <property type="term" value="C:cell outer membrane"/>
    <property type="evidence" value="ECO:0007669"/>
    <property type="project" value="UniProtKB-SubCell"/>
</dbReference>
<dbReference type="PANTHER" id="PTHR32552">
    <property type="entry name" value="FERRICHROME IRON RECEPTOR-RELATED"/>
    <property type="match status" value="1"/>
</dbReference>
<reference evidence="19" key="1">
    <citation type="submission" date="2021-03" db="EMBL/GenBank/DDBJ databases">
        <title>Ottowia sp. 27C isolated from the cloaca of a Giant Asian pond turtle (Heosemys grandis).</title>
        <authorList>
            <person name="Spergser J."/>
            <person name="Busse H.-J."/>
        </authorList>
    </citation>
    <scope>NUCLEOTIDE SEQUENCE</scope>
    <source>
        <strain evidence="19">27C</strain>
    </source>
</reference>
<evidence type="ECO:0000256" key="3">
    <source>
        <dbReference type="ARBA" id="ARBA00022448"/>
    </source>
</evidence>
<evidence type="ECO:0000256" key="8">
    <source>
        <dbReference type="ARBA" id="ARBA00023004"/>
    </source>
</evidence>
<dbReference type="GO" id="GO:0015891">
    <property type="term" value="P:siderophore transport"/>
    <property type="evidence" value="ECO:0007669"/>
    <property type="project" value="InterPro"/>
</dbReference>
<evidence type="ECO:0000256" key="15">
    <source>
        <dbReference type="RuleBase" id="RU003357"/>
    </source>
</evidence>
<accession>A0A975H4H1</accession>
<evidence type="ECO:0000256" key="6">
    <source>
        <dbReference type="ARBA" id="ARBA00022692"/>
    </source>
</evidence>
<evidence type="ECO:0000256" key="9">
    <source>
        <dbReference type="ARBA" id="ARBA00023065"/>
    </source>
</evidence>
<dbReference type="InterPro" id="IPR010105">
    <property type="entry name" value="TonB_sidphr_rcpt"/>
</dbReference>
<keyword evidence="20" id="KW-1185">Reference proteome</keyword>
<dbReference type="InterPro" id="IPR039426">
    <property type="entry name" value="TonB-dep_rcpt-like"/>
</dbReference>
<keyword evidence="10 15" id="KW-0798">TonB box</keyword>
<dbReference type="SUPFAM" id="SSF56935">
    <property type="entry name" value="Porins"/>
    <property type="match status" value="1"/>
</dbReference>
<feature type="domain" description="TonB-dependent receptor-like beta-barrel" evidence="17">
    <location>
        <begin position="260"/>
        <end position="699"/>
    </location>
</feature>
<keyword evidence="3 14" id="KW-0813">Transport</keyword>
<keyword evidence="8" id="KW-0408">Iron</keyword>
<gene>
    <name evidence="19" type="ORF">J1M35_05605</name>
</gene>
<dbReference type="Gene3D" id="2.40.170.20">
    <property type="entry name" value="TonB-dependent receptor, beta-barrel domain"/>
    <property type="match status" value="1"/>
</dbReference>
<keyword evidence="5" id="KW-0410">Iron transport</keyword>
<protein>
    <submittedName>
        <fullName evidence="19">TonB-dependent siderophore receptor</fullName>
    </submittedName>
</protein>
<dbReference type="Gene3D" id="2.170.130.10">
    <property type="entry name" value="TonB-dependent receptor, plug domain"/>
    <property type="match status" value="1"/>
</dbReference>
<keyword evidence="4 14" id="KW-1134">Transmembrane beta strand</keyword>
<evidence type="ECO:0000256" key="14">
    <source>
        <dbReference type="PROSITE-ProRule" id="PRU01360"/>
    </source>
</evidence>
<feature type="domain" description="TonB-dependent receptor plug" evidence="18">
    <location>
        <begin position="88"/>
        <end position="186"/>
    </location>
</feature>
<comment type="similarity">
    <text evidence="2 14 15">Belongs to the TonB-dependent receptor family.</text>
</comment>
<evidence type="ECO:0000313" key="20">
    <source>
        <dbReference type="Proteomes" id="UP000663903"/>
    </source>
</evidence>
<dbReference type="AlphaFoldDB" id="A0A975H4H1"/>
<dbReference type="RefSeq" id="WP_208010264.1">
    <property type="nucleotide sequence ID" value="NZ_CP071796.1"/>
</dbReference>
<evidence type="ECO:0000256" key="11">
    <source>
        <dbReference type="ARBA" id="ARBA00023136"/>
    </source>
</evidence>
<evidence type="ECO:0000256" key="16">
    <source>
        <dbReference type="SAM" id="MobiDB-lite"/>
    </source>
</evidence>
<dbReference type="Pfam" id="PF07715">
    <property type="entry name" value="Plug"/>
    <property type="match status" value="1"/>
</dbReference>
<evidence type="ECO:0000256" key="5">
    <source>
        <dbReference type="ARBA" id="ARBA00022496"/>
    </source>
</evidence>
<organism evidence="19 20">
    <name type="scientific">Ottowia testudinis</name>
    <dbReference type="NCBI Taxonomy" id="2816950"/>
    <lineage>
        <taxon>Bacteria</taxon>
        <taxon>Pseudomonadati</taxon>
        <taxon>Pseudomonadota</taxon>
        <taxon>Betaproteobacteria</taxon>
        <taxon>Burkholderiales</taxon>
        <taxon>Comamonadaceae</taxon>
        <taxon>Ottowia</taxon>
    </lineage>
</organism>
<keyword evidence="11 14" id="KW-0472">Membrane</keyword>
<evidence type="ECO:0000313" key="19">
    <source>
        <dbReference type="EMBL" id="QTD46365.1"/>
    </source>
</evidence>
<dbReference type="PROSITE" id="PS52016">
    <property type="entry name" value="TONB_DEPENDENT_REC_3"/>
    <property type="match status" value="1"/>
</dbReference>
<keyword evidence="9" id="KW-0406">Ion transport</keyword>
<dbReference type="EMBL" id="CP071796">
    <property type="protein sequence ID" value="QTD46365.1"/>
    <property type="molecule type" value="Genomic_DNA"/>
</dbReference>
<dbReference type="InterPro" id="IPR037066">
    <property type="entry name" value="Plug_dom_sf"/>
</dbReference>
<evidence type="ECO:0000256" key="4">
    <source>
        <dbReference type="ARBA" id="ARBA00022452"/>
    </source>
</evidence>
<dbReference type="Pfam" id="PF00593">
    <property type="entry name" value="TonB_dep_Rec_b-barrel"/>
    <property type="match status" value="1"/>
</dbReference>
<evidence type="ECO:0000256" key="1">
    <source>
        <dbReference type="ARBA" id="ARBA00004571"/>
    </source>
</evidence>
<comment type="subcellular location">
    <subcellularLocation>
        <location evidence="1 14">Cell outer membrane</location>
        <topology evidence="1 14">Multi-pass membrane protein</topology>
    </subcellularLocation>
</comment>
<evidence type="ECO:0000256" key="13">
    <source>
        <dbReference type="ARBA" id="ARBA00023237"/>
    </source>
</evidence>
<evidence type="ECO:0000256" key="7">
    <source>
        <dbReference type="ARBA" id="ARBA00022729"/>
    </source>
</evidence>
<evidence type="ECO:0000256" key="12">
    <source>
        <dbReference type="ARBA" id="ARBA00023170"/>
    </source>
</evidence>
<dbReference type="GO" id="GO:0015344">
    <property type="term" value="F:siderophore uptake transmembrane transporter activity"/>
    <property type="evidence" value="ECO:0007669"/>
    <property type="project" value="TreeGrafter"/>
</dbReference>
<evidence type="ECO:0000256" key="2">
    <source>
        <dbReference type="ARBA" id="ARBA00009810"/>
    </source>
</evidence>
<evidence type="ECO:0000259" key="17">
    <source>
        <dbReference type="Pfam" id="PF00593"/>
    </source>
</evidence>
<keyword evidence="12 19" id="KW-0675">Receptor</keyword>
<evidence type="ECO:0000256" key="10">
    <source>
        <dbReference type="ARBA" id="ARBA00023077"/>
    </source>
</evidence>
<dbReference type="Proteomes" id="UP000663903">
    <property type="component" value="Chromosome"/>
</dbReference>
<proteinExistence type="inferred from homology"/>
<dbReference type="InterPro" id="IPR036942">
    <property type="entry name" value="Beta-barrel_TonB_sf"/>
</dbReference>
<dbReference type="KEGG" id="otd:J1M35_05605"/>
<dbReference type="InterPro" id="IPR000531">
    <property type="entry name" value="Beta-barrel_TonB"/>
</dbReference>
<dbReference type="CDD" id="cd01347">
    <property type="entry name" value="ligand_gated_channel"/>
    <property type="match status" value="1"/>
</dbReference>
<dbReference type="InterPro" id="IPR012910">
    <property type="entry name" value="Plug_dom"/>
</dbReference>
<keyword evidence="6 14" id="KW-0812">Transmembrane</keyword>
<evidence type="ECO:0000259" key="18">
    <source>
        <dbReference type="Pfam" id="PF07715"/>
    </source>
</evidence>
<name>A0A975H4H1_9BURK</name>
<sequence>MPKTPFSLVQQAQAATLSIASGGRYCVLCVAGALAGASATAQTDPFAPAVTLPDVQVRAGAEAEASNGPVQGYAAQRSASATKTDTPLLESPQAISVVGREQMQAQGADSVLSSLRYTPGVAIGNQDADIWESFYLRGFKARRARRDGMLYQTDAWDGRQEPYGIERVEVLKGPASVMFGGDEPGGQINTISKLPTPEPVREVHLELGQWGHRMLGVDHGGALNADKTSYWRLVAAARDRKGWISGAGAQRFYLAPSWTWQPNADTRFTLMGEFQRDHATPLEYGVPAQAALRPPPALSVPRGFFAGEPGFDDARIRRASVGWRLSHRFQPGWTLHHAARYLDVGTHIQYTNSDALLPDGRTLQRTKGTRMQRGSAQWVTDNFLQADWRTPGIEHQSIVGFDYASDRLSSQRWDVPITSGGALDVFDPVHGQAVYGAAVPHRGSRHEVLRQGGFYLQDQMKIQQRWAVTVGLRHGWASWGERPYDKSKPYDLSRASALTGRAGVVYLADGGWAPYASWSQSFKPQGGTDRQGRRFSPARGEQFEVGLRYQPPGQDMLLTASAYHLSKTNVLTPDPVDRSHSVQTGKVVVKGLELEAQARLTRGLGVTAGYGYTDARVAASNRAAEVGQRVRDIPRHQFSIWADQKLTALNLPAWTLGLGVRHVGAVNNPDHTVPAYTVVDAMLRYQQGPWRAQLNVKNLGNRHYVESCAYACALGQPLTAQLSVNYAF</sequence>
<dbReference type="NCBIfam" id="TIGR01783">
    <property type="entry name" value="TonB-siderophor"/>
    <property type="match status" value="1"/>
</dbReference>
<feature type="region of interest" description="Disordered" evidence="16">
    <location>
        <begin position="66"/>
        <end position="87"/>
    </location>
</feature>
<dbReference type="GO" id="GO:0038023">
    <property type="term" value="F:signaling receptor activity"/>
    <property type="evidence" value="ECO:0007669"/>
    <property type="project" value="InterPro"/>
</dbReference>
<dbReference type="FunFam" id="2.170.130.10:FF:000001">
    <property type="entry name" value="Catecholate siderophore TonB-dependent receptor"/>
    <property type="match status" value="1"/>
</dbReference>
<keyword evidence="13 14" id="KW-0998">Cell outer membrane</keyword>
<dbReference type="PANTHER" id="PTHR32552:SF68">
    <property type="entry name" value="FERRICHROME OUTER MEMBRANE TRANSPORTER_PHAGE RECEPTOR"/>
    <property type="match status" value="1"/>
</dbReference>